<protein>
    <submittedName>
        <fullName evidence="2">Lactoylglutathione lyase</fullName>
    </submittedName>
</protein>
<dbReference type="AlphaFoldDB" id="A0A3G8M1C1"/>
<dbReference type="PANTHER" id="PTHR36503:SF2">
    <property type="entry name" value="BLR2408 PROTEIN"/>
    <property type="match status" value="1"/>
</dbReference>
<dbReference type="Gene3D" id="3.10.180.10">
    <property type="entry name" value="2,3-Dihydroxybiphenyl 1,2-Dioxygenase, domain 1"/>
    <property type="match status" value="1"/>
</dbReference>
<dbReference type="Pfam" id="PF00903">
    <property type="entry name" value="Glyoxalase"/>
    <property type="match status" value="1"/>
</dbReference>
<dbReference type="SUPFAM" id="SSF54593">
    <property type="entry name" value="Glyoxalase/Bleomycin resistance protein/Dihydroxybiphenyl dioxygenase"/>
    <property type="match status" value="1"/>
</dbReference>
<proteinExistence type="predicted"/>
<dbReference type="InterPro" id="IPR029068">
    <property type="entry name" value="Glyas_Bleomycin-R_OHBP_Dase"/>
</dbReference>
<dbReference type="EMBL" id="CP034086">
    <property type="protein sequence ID" value="AZG75711.1"/>
    <property type="molecule type" value="Genomic_DNA"/>
</dbReference>
<accession>A0A3G8M1C1</accession>
<dbReference type="PROSITE" id="PS51819">
    <property type="entry name" value="VOC"/>
    <property type="match status" value="1"/>
</dbReference>
<evidence type="ECO:0000313" key="2">
    <source>
        <dbReference type="EMBL" id="AZG75711.1"/>
    </source>
</evidence>
<keyword evidence="2" id="KW-0456">Lyase</keyword>
<evidence type="ECO:0000313" key="3">
    <source>
        <dbReference type="Proteomes" id="UP000273982"/>
    </source>
</evidence>
<sequence length="150" mass="16503">MSKLVFINLPVADLPRATAFYEAVGARKNPQFSDHTGSCLVFSDTIHAMLLTHEKFRQFTTKEIADAHRSAEVLICISADSRADVDAVVEKATRAGGAADPTPTQDFGFMYGRSFEDLDGHIWEIMWMDAEAASKACQQEKTCQKEGAAQ</sequence>
<evidence type="ECO:0000259" key="1">
    <source>
        <dbReference type="PROSITE" id="PS51819"/>
    </source>
</evidence>
<dbReference type="PANTHER" id="PTHR36503">
    <property type="entry name" value="BLR2520 PROTEIN"/>
    <property type="match status" value="1"/>
</dbReference>
<name>A0A3G8M1C1_9HYPH</name>
<reference evidence="2 3" key="1">
    <citation type="submission" date="2018-11" db="EMBL/GenBank/DDBJ databases">
        <title>Genome squencing of methanotrophic bacteria isolated from alkaline groundwater in Korea.</title>
        <authorList>
            <person name="Nguyen L.N."/>
        </authorList>
    </citation>
    <scope>NUCLEOTIDE SEQUENCE [LARGE SCALE GENOMIC DNA]</scope>
    <source>
        <strain evidence="2 3">GW6</strain>
    </source>
</reference>
<gene>
    <name evidence="2" type="ORF">EHO51_02565</name>
</gene>
<dbReference type="Proteomes" id="UP000273982">
    <property type="component" value="Chromosome"/>
</dbReference>
<organism evidence="2 3">
    <name type="scientific">Methylocystis rosea</name>
    <dbReference type="NCBI Taxonomy" id="173366"/>
    <lineage>
        <taxon>Bacteria</taxon>
        <taxon>Pseudomonadati</taxon>
        <taxon>Pseudomonadota</taxon>
        <taxon>Alphaproteobacteria</taxon>
        <taxon>Hyphomicrobiales</taxon>
        <taxon>Methylocystaceae</taxon>
        <taxon>Methylocystis</taxon>
    </lineage>
</organism>
<dbReference type="GO" id="GO:0016829">
    <property type="term" value="F:lyase activity"/>
    <property type="evidence" value="ECO:0007669"/>
    <property type="project" value="UniProtKB-KW"/>
</dbReference>
<dbReference type="InterPro" id="IPR004360">
    <property type="entry name" value="Glyas_Fos-R_dOase_dom"/>
</dbReference>
<dbReference type="KEGG" id="mros:EHO51_02565"/>
<dbReference type="InterPro" id="IPR037523">
    <property type="entry name" value="VOC_core"/>
</dbReference>
<dbReference type="RefSeq" id="WP_124737575.1">
    <property type="nucleotide sequence ID" value="NZ_CP034086.1"/>
</dbReference>
<dbReference type="CDD" id="cd09012">
    <property type="entry name" value="VOC_like"/>
    <property type="match status" value="1"/>
</dbReference>
<feature type="domain" description="VOC" evidence="1">
    <location>
        <begin position="3"/>
        <end position="128"/>
    </location>
</feature>